<evidence type="ECO:0000256" key="2">
    <source>
        <dbReference type="ARBA" id="ARBA00022723"/>
    </source>
</evidence>
<organism evidence="3 4">
    <name type="scientific">Deinobacterium chartae</name>
    <dbReference type="NCBI Taxonomy" id="521158"/>
    <lineage>
        <taxon>Bacteria</taxon>
        <taxon>Thermotogati</taxon>
        <taxon>Deinococcota</taxon>
        <taxon>Deinococci</taxon>
        <taxon>Deinococcales</taxon>
        <taxon>Deinococcaceae</taxon>
        <taxon>Deinobacterium</taxon>
    </lineage>
</organism>
<gene>
    <name evidence="3" type="ORF">HNR42_000555</name>
</gene>
<dbReference type="InterPro" id="IPR007837">
    <property type="entry name" value="DinB"/>
</dbReference>
<comment type="similarity">
    <text evidence="1">Belongs to the DinB family.</text>
</comment>
<dbReference type="InterPro" id="IPR034660">
    <property type="entry name" value="DinB/YfiT-like"/>
</dbReference>
<keyword evidence="2" id="KW-0479">Metal-binding</keyword>
<evidence type="ECO:0000313" key="3">
    <source>
        <dbReference type="EMBL" id="MBB6097141.1"/>
    </source>
</evidence>
<sequence>MIHPVQLLSPAELRNHWEGHRRLTRRTLEVFPEDALFHFCPAPPMRSFGAMTLEVIGMIEPTLRGLVGGNWSWTEAAAGIDSKAALLEAWDHSSAALESEWPKVKPERLGEVEAVFGLPPQKHLELVWYLIDNEIHHRAQGYVYLRLLGIEPPAFFER</sequence>
<dbReference type="Pfam" id="PF05163">
    <property type="entry name" value="DinB"/>
    <property type="match status" value="1"/>
</dbReference>
<evidence type="ECO:0000256" key="1">
    <source>
        <dbReference type="ARBA" id="ARBA00008635"/>
    </source>
</evidence>
<dbReference type="AlphaFoldDB" id="A0A841HUK7"/>
<protein>
    <submittedName>
        <fullName evidence="3">Putative damage-inducible protein DinB</fullName>
    </submittedName>
</protein>
<name>A0A841HUK7_9DEIO</name>
<comment type="caution">
    <text evidence="3">The sequence shown here is derived from an EMBL/GenBank/DDBJ whole genome shotgun (WGS) entry which is preliminary data.</text>
</comment>
<dbReference type="SUPFAM" id="SSF109854">
    <property type="entry name" value="DinB/YfiT-like putative metalloenzymes"/>
    <property type="match status" value="1"/>
</dbReference>
<dbReference type="Proteomes" id="UP000569951">
    <property type="component" value="Unassembled WGS sequence"/>
</dbReference>
<evidence type="ECO:0000313" key="4">
    <source>
        <dbReference type="Proteomes" id="UP000569951"/>
    </source>
</evidence>
<dbReference type="EMBL" id="JACHHG010000002">
    <property type="protein sequence ID" value="MBB6097141.1"/>
    <property type="molecule type" value="Genomic_DNA"/>
</dbReference>
<dbReference type="GO" id="GO:0046872">
    <property type="term" value="F:metal ion binding"/>
    <property type="evidence" value="ECO:0007669"/>
    <property type="project" value="UniProtKB-KW"/>
</dbReference>
<proteinExistence type="inferred from homology"/>
<keyword evidence="4" id="KW-1185">Reference proteome</keyword>
<dbReference type="Gene3D" id="1.20.120.450">
    <property type="entry name" value="dinb family like domain"/>
    <property type="match status" value="1"/>
</dbReference>
<dbReference type="RefSeq" id="WP_183984293.1">
    <property type="nucleotide sequence ID" value="NZ_JACHHG010000002.1"/>
</dbReference>
<reference evidence="3 4" key="1">
    <citation type="submission" date="2020-08" db="EMBL/GenBank/DDBJ databases">
        <title>Genomic Encyclopedia of Type Strains, Phase IV (KMG-IV): sequencing the most valuable type-strain genomes for metagenomic binning, comparative biology and taxonomic classification.</title>
        <authorList>
            <person name="Goeker M."/>
        </authorList>
    </citation>
    <scope>NUCLEOTIDE SEQUENCE [LARGE SCALE GENOMIC DNA]</scope>
    <source>
        <strain evidence="3 4">DSM 21458</strain>
    </source>
</reference>
<accession>A0A841HUK7</accession>